<dbReference type="Pfam" id="PF00240">
    <property type="entry name" value="ubiquitin"/>
    <property type="match status" value="1"/>
</dbReference>
<dbReference type="GO" id="GO:0006511">
    <property type="term" value="P:ubiquitin-dependent protein catabolic process"/>
    <property type="evidence" value="ECO:0007669"/>
    <property type="project" value="TreeGrafter"/>
</dbReference>
<feature type="non-terminal residue" evidence="3">
    <location>
        <position position="425"/>
    </location>
</feature>
<sequence length="425" mass="45044">MEGGAEREFQVSTLADATLGDFRDKLATKSRIEPEKQRLIYHGRLLTDDAQKLADAGMRDGSAVHMVARSAAMSSHNADSAGPPGGGLPAAGGQAGYLGHVGSTFLPSIFGFPGLAALSGEPQQHQNQNQQPPWAVAQRIIRQTHRNFGADDGGEWIATNQNGQFFRIGREAEPGRSLTDDELRHGLVSTPNPISRSSNSDAHEPLPGVIPRAASRTGPPGSSARRQLARVLDHAQAEPSQALVNELTYDLFEYALPAIRAAPGNGDFRFGSSESLRPAYMSRASASPVAAAGGVLINLGDAFVELGRLLQAVGAGWQAHGASGRGEGDSELLEQQAQGALRVFSELAVSGPLAVPLLQARLARSPTQSQAASQSNSARQPGRGSSRSSNTPRADGQSMVSDQQLRIANSHARRSDRYRAFRQMV</sequence>
<dbReference type="GO" id="GO:0031593">
    <property type="term" value="F:polyubiquitin modification-dependent protein binding"/>
    <property type="evidence" value="ECO:0007669"/>
    <property type="project" value="TreeGrafter"/>
</dbReference>
<proteinExistence type="predicted"/>
<dbReference type="PROSITE" id="PS50053">
    <property type="entry name" value="UBIQUITIN_2"/>
    <property type="match status" value="1"/>
</dbReference>
<dbReference type="AlphaFoldDB" id="A0A9W8D0J0"/>
<dbReference type="InterPro" id="IPR015496">
    <property type="entry name" value="Ubiquilin"/>
</dbReference>
<dbReference type="OrthoDB" id="419317at2759"/>
<name>A0A9W8D0J0_9FUNG</name>
<keyword evidence="4" id="KW-1185">Reference proteome</keyword>
<dbReference type="GO" id="GO:0005829">
    <property type="term" value="C:cytosol"/>
    <property type="evidence" value="ECO:0007669"/>
    <property type="project" value="TreeGrafter"/>
</dbReference>
<comment type="caution">
    <text evidence="3">The sequence shown here is derived from an EMBL/GenBank/DDBJ whole genome shotgun (WGS) entry which is preliminary data.</text>
</comment>
<dbReference type="Gene3D" id="3.10.20.90">
    <property type="entry name" value="Phosphatidylinositol 3-kinase Catalytic Subunit, Chain A, domain 1"/>
    <property type="match status" value="1"/>
</dbReference>
<evidence type="ECO:0000256" key="1">
    <source>
        <dbReference type="SAM" id="MobiDB-lite"/>
    </source>
</evidence>
<reference evidence="3" key="1">
    <citation type="submission" date="2022-07" db="EMBL/GenBank/DDBJ databases">
        <title>Phylogenomic reconstructions and comparative analyses of Kickxellomycotina fungi.</title>
        <authorList>
            <person name="Reynolds N.K."/>
            <person name="Stajich J.E."/>
            <person name="Barry K."/>
            <person name="Grigoriev I.V."/>
            <person name="Crous P."/>
            <person name="Smith M.E."/>
        </authorList>
    </citation>
    <scope>NUCLEOTIDE SEQUENCE</scope>
    <source>
        <strain evidence="3">BCRC 34381</strain>
    </source>
</reference>
<evidence type="ECO:0000259" key="2">
    <source>
        <dbReference type="PROSITE" id="PS50053"/>
    </source>
</evidence>
<accession>A0A9W8D0J0</accession>
<feature type="compositionally biased region" description="Low complexity" evidence="1">
    <location>
        <begin position="365"/>
        <end position="381"/>
    </location>
</feature>
<dbReference type="SUPFAM" id="SSF54236">
    <property type="entry name" value="Ubiquitin-like"/>
    <property type="match status" value="1"/>
</dbReference>
<evidence type="ECO:0000313" key="3">
    <source>
        <dbReference type="EMBL" id="KAJ1735657.1"/>
    </source>
</evidence>
<dbReference type="PANTHER" id="PTHR10677:SF3">
    <property type="entry name" value="FI07626P-RELATED"/>
    <property type="match status" value="1"/>
</dbReference>
<dbReference type="InterPro" id="IPR000626">
    <property type="entry name" value="Ubiquitin-like_dom"/>
</dbReference>
<feature type="domain" description="Ubiquitin-like" evidence="2">
    <location>
        <begin position="1"/>
        <end position="69"/>
    </location>
</feature>
<gene>
    <name evidence="3" type="ORF">LPJ61_000415</name>
</gene>
<feature type="compositionally biased region" description="Polar residues" evidence="1">
    <location>
        <begin position="383"/>
        <end position="407"/>
    </location>
</feature>
<feature type="compositionally biased region" description="Polar residues" evidence="1">
    <location>
        <begin position="190"/>
        <end position="200"/>
    </location>
</feature>
<dbReference type="Proteomes" id="UP001143981">
    <property type="component" value="Unassembled WGS sequence"/>
</dbReference>
<protein>
    <recommendedName>
        <fullName evidence="2">Ubiquitin-like domain-containing protein</fullName>
    </recommendedName>
</protein>
<dbReference type="SMART" id="SM00213">
    <property type="entry name" value="UBQ"/>
    <property type="match status" value="1"/>
</dbReference>
<evidence type="ECO:0000313" key="4">
    <source>
        <dbReference type="Proteomes" id="UP001143981"/>
    </source>
</evidence>
<feature type="region of interest" description="Disordered" evidence="1">
    <location>
        <begin position="190"/>
        <end position="225"/>
    </location>
</feature>
<organism evidence="3 4">
    <name type="scientific">Coemansia biformis</name>
    <dbReference type="NCBI Taxonomy" id="1286918"/>
    <lineage>
        <taxon>Eukaryota</taxon>
        <taxon>Fungi</taxon>
        <taxon>Fungi incertae sedis</taxon>
        <taxon>Zoopagomycota</taxon>
        <taxon>Kickxellomycotina</taxon>
        <taxon>Kickxellomycetes</taxon>
        <taxon>Kickxellales</taxon>
        <taxon>Kickxellaceae</taxon>
        <taxon>Coemansia</taxon>
    </lineage>
</organism>
<feature type="region of interest" description="Disordered" evidence="1">
    <location>
        <begin position="365"/>
        <end position="414"/>
    </location>
</feature>
<dbReference type="EMBL" id="JANBOI010000016">
    <property type="protein sequence ID" value="KAJ1735657.1"/>
    <property type="molecule type" value="Genomic_DNA"/>
</dbReference>
<dbReference type="PANTHER" id="PTHR10677">
    <property type="entry name" value="UBIQUILIN"/>
    <property type="match status" value="1"/>
</dbReference>
<dbReference type="InterPro" id="IPR029071">
    <property type="entry name" value="Ubiquitin-like_domsf"/>
</dbReference>